<feature type="region of interest" description="Disordered" evidence="3">
    <location>
        <begin position="633"/>
        <end position="684"/>
    </location>
</feature>
<dbReference type="Pfam" id="PF12848">
    <property type="entry name" value="ABC_tran_Xtn"/>
    <property type="match status" value="1"/>
</dbReference>
<feature type="domain" description="ABC transporter" evidence="4">
    <location>
        <begin position="409"/>
        <end position="630"/>
    </location>
</feature>
<evidence type="ECO:0000256" key="1">
    <source>
        <dbReference type="ARBA" id="ARBA00022741"/>
    </source>
</evidence>
<dbReference type="PROSITE" id="PS50893">
    <property type="entry name" value="ABC_TRANSPORTER_2"/>
    <property type="match status" value="2"/>
</dbReference>
<keyword evidence="1" id="KW-0547">Nucleotide-binding</keyword>
<reference evidence="5" key="1">
    <citation type="submission" date="2019-09" db="EMBL/GenBank/DDBJ databases">
        <title>Characterisation of the sponge microbiome using genome-centric metagenomics.</title>
        <authorList>
            <person name="Engelberts J.P."/>
            <person name="Robbins S.J."/>
            <person name="De Goeij J.M."/>
            <person name="Aranda M."/>
            <person name="Bell S.C."/>
            <person name="Webster N.S."/>
        </authorList>
    </citation>
    <scope>NUCLEOTIDE SEQUENCE</scope>
    <source>
        <strain evidence="5">SB0661_bin_32</strain>
    </source>
</reference>
<dbReference type="SMART" id="SM00382">
    <property type="entry name" value="AAA"/>
    <property type="match status" value="2"/>
</dbReference>
<feature type="region of interest" description="Disordered" evidence="3">
    <location>
        <begin position="360"/>
        <end position="425"/>
    </location>
</feature>
<dbReference type="InterPro" id="IPR037118">
    <property type="entry name" value="Val-tRNA_synth_C_sf"/>
</dbReference>
<feature type="compositionally biased region" description="Basic and acidic residues" evidence="3">
    <location>
        <begin position="306"/>
        <end position="322"/>
    </location>
</feature>
<dbReference type="FunFam" id="3.40.50.300:FF:000011">
    <property type="entry name" value="Putative ABC transporter ATP-binding component"/>
    <property type="match status" value="1"/>
</dbReference>
<dbReference type="EMBL" id="VXMH01000055">
    <property type="protein sequence ID" value="MYC95391.1"/>
    <property type="molecule type" value="Genomic_DNA"/>
</dbReference>
<comment type="caution">
    <text evidence="5">The sequence shown here is derived from an EMBL/GenBank/DDBJ whole genome shotgun (WGS) entry which is preliminary data.</text>
</comment>
<dbReference type="InterPro" id="IPR032524">
    <property type="entry name" value="ABC_tran_C"/>
</dbReference>
<name>A0A6B1D653_9CHLR</name>
<dbReference type="GO" id="GO:0005524">
    <property type="term" value="F:ATP binding"/>
    <property type="evidence" value="ECO:0007669"/>
    <property type="project" value="UniProtKB-KW"/>
</dbReference>
<dbReference type="InterPro" id="IPR032781">
    <property type="entry name" value="ABC_tran_Xtn"/>
</dbReference>
<dbReference type="Gene3D" id="3.40.50.300">
    <property type="entry name" value="P-loop containing nucleotide triphosphate hydrolases"/>
    <property type="match status" value="2"/>
</dbReference>
<feature type="domain" description="ABC transporter" evidence="4">
    <location>
        <begin position="24"/>
        <end position="281"/>
    </location>
</feature>
<dbReference type="Gene3D" id="1.10.287.380">
    <property type="entry name" value="Valyl-tRNA synthetase, C-terminal domain"/>
    <property type="match status" value="1"/>
</dbReference>
<dbReference type="PROSITE" id="PS00211">
    <property type="entry name" value="ABC_TRANSPORTER_1"/>
    <property type="match status" value="2"/>
</dbReference>
<protein>
    <submittedName>
        <fullName evidence="5">ABC-F family ATP-binding cassette domain-containing protein</fullName>
    </submittedName>
</protein>
<dbReference type="GO" id="GO:0016887">
    <property type="term" value="F:ATP hydrolysis activity"/>
    <property type="evidence" value="ECO:0007669"/>
    <property type="project" value="InterPro"/>
</dbReference>
<evidence type="ECO:0000256" key="3">
    <source>
        <dbReference type="SAM" id="MobiDB-lite"/>
    </source>
</evidence>
<evidence type="ECO:0000259" key="4">
    <source>
        <dbReference type="PROSITE" id="PS50893"/>
    </source>
</evidence>
<dbReference type="InterPro" id="IPR027417">
    <property type="entry name" value="P-loop_NTPase"/>
</dbReference>
<feature type="compositionally biased region" description="Basic and acidic residues" evidence="3">
    <location>
        <begin position="665"/>
        <end position="684"/>
    </location>
</feature>
<dbReference type="InterPro" id="IPR017871">
    <property type="entry name" value="ABC_transporter-like_CS"/>
</dbReference>
<accession>A0A6B1D653</accession>
<dbReference type="CDD" id="cd03221">
    <property type="entry name" value="ABCF_EF-3"/>
    <property type="match status" value="1"/>
</dbReference>
<dbReference type="AlphaFoldDB" id="A0A6B1D653"/>
<dbReference type="PANTHER" id="PTHR42855:SF2">
    <property type="entry name" value="DRUG RESISTANCE ABC TRANSPORTER,ATP-BINDING PROTEIN"/>
    <property type="match status" value="1"/>
</dbReference>
<proteinExistence type="predicted"/>
<keyword evidence="2 5" id="KW-0067">ATP-binding</keyword>
<dbReference type="Pfam" id="PF16326">
    <property type="entry name" value="ABC_tran_CTD"/>
    <property type="match status" value="1"/>
</dbReference>
<organism evidence="5">
    <name type="scientific">Caldilineaceae bacterium SB0661_bin_32</name>
    <dbReference type="NCBI Taxonomy" id="2605255"/>
    <lineage>
        <taxon>Bacteria</taxon>
        <taxon>Bacillati</taxon>
        <taxon>Chloroflexota</taxon>
        <taxon>Caldilineae</taxon>
        <taxon>Caldilineales</taxon>
        <taxon>Caldilineaceae</taxon>
    </lineage>
</organism>
<evidence type="ECO:0000256" key="2">
    <source>
        <dbReference type="ARBA" id="ARBA00022840"/>
    </source>
</evidence>
<dbReference type="SUPFAM" id="SSF52540">
    <property type="entry name" value="P-loop containing nucleoside triphosphate hydrolases"/>
    <property type="match status" value="2"/>
</dbReference>
<dbReference type="InterPro" id="IPR003439">
    <property type="entry name" value="ABC_transporter-like_ATP-bd"/>
</dbReference>
<dbReference type="PANTHER" id="PTHR42855">
    <property type="entry name" value="ABC TRANSPORTER ATP-BINDING SUBUNIT"/>
    <property type="match status" value="1"/>
</dbReference>
<dbReference type="InterPro" id="IPR003593">
    <property type="entry name" value="AAA+_ATPase"/>
</dbReference>
<feature type="region of interest" description="Disordered" evidence="3">
    <location>
        <begin position="304"/>
        <end position="334"/>
    </location>
</feature>
<dbReference type="InterPro" id="IPR051309">
    <property type="entry name" value="ABCF_ATPase"/>
</dbReference>
<dbReference type="GO" id="GO:0003677">
    <property type="term" value="F:DNA binding"/>
    <property type="evidence" value="ECO:0007669"/>
    <property type="project" value="InterPro"/>
</dbReference>
<dbReference type="Pfam" id="PF00005">
    <property type="entry name" value="ABC_tran"/>
    <property type="match status" value="2"/>
</dbReference>
<evidence type="ECO:0000313" key="5">
    <source>
        <dbReference type="EMBL" id="MYC95391.1"/>
    </source>
</evidence>
<gene>
    <name evidence="5" type="ORF">F4X14_10500</name>
</gene>
<sequence length="730" mass="82160">MDEKSVWRLCAVLQRCLTLRMSLLVANEISKNYGDLDVLEDVTVRIEYGDRIGLVGHNGAGKTSLLRALGRFDTTVGGELFIAQGTRIGYLSQDPPPAGNLTLFEDLKSVFADLLAQGEQLRLLEAKMTDLAQSDQELAGLISRYGLQQEAFERAGGYAVDQRIRFVLSGLGLQESLWQAPLSHLSGGQRTRACLGRLLLEEPDLLLLDEPTNHLDVRSMAWLEGVLTAWKGALVVVSHDRYFLDAVATRIWDLAFRRVEAYRGNYSHYRLQREERRARWRKEYDRQQEFIRETQAFVRRYKAGQRTREAQGRETRLKRFLEEEALPPPPTDQFIRLPLRADARGGDLVMRTRKLIAGYMNGSLEPGTGPDSSQRQAPGRSGAGEGQTPSVEPEAGHPRSKGLQPGQHVRQGRLRPMRSLSPTDSPILNVPDLDLYRGQVAALIGPNGAGKTTFVRTILEELEPLGGRVELGASVDVGYLAQRHIGSGYGLMKGGQTVLDALLEIKRLPTERARTFLGQFLFKGDDVYQSIESLSGGQRSRIALARLTLQGANFLLLDEPTNHLDLDSQEILQDALRQFDGTILLVTHDRALIDALATQIWQVTPGTKGRPGQLDLFKGTWRQWQAERLYVEKKDSPDPGEVVPTAAEEEWNRQREARRRRRRAERHEQAVAETEERVSRMESRLKDIEESMAQASASQDFKELRALQDRHRAVSRRLEELMEEWAALAA</sequence>